<name>A0A9P6CVL7_9AGAR</name>
<dbReference type="AlphaFoldDB" id="A0A9P6CVL7"/>
<proteinExistence type="predicted"/>
<reference evidence="1" key="1">
    <citation type="submission" date="2020-11" db="EMBL/GenBank/DDBJ databases">
        <authorList>
            <consortium name="DOE Joint Genome Institute"/>
            <person name="Ahrendt S."/>
            <person name="Riley R."/>
            <person name="Andreopoulos W."/>
            <person name="Labutti K."/>
            <person name="Pangilinan J."/>
            <person name="Ruiz-Duenas F.J."/>
            <person name="Barrasa J.M."/>
            <person name="Sanchez-Garcia M."/>
            <person name="Camarero S."/>
            <person name="Miyauchi S."/>
            <person name="Serrano A."/>
            <person name="Linde D."/>
            <person name="Babiker R."/>
            <person name="Drula E."/>
            <person name="Ayuso-Fernandez I."/>
            <person name="Pacheco R."/>
            <person name="Padilla G."/>
            <person name="Ferreira P."/>
            <person name="Barriuso J."/>
            <person name="Kellner H."/>
            <person name="Castanera R."/>
            <person name="Alfaro M."/>
            <person name="Ramirez L."/>
            <person name="Pisabarro A.G."/>
            <person name="Kuo A."/>
            <person name="Tritt A."/>
            <person name="Lipzen A."/>
            <person name="He G."/>
            <person name="Yan M."/>
            <person name="Ng V."/>
            <person name="Cullen D."/>
            <person name="Martin F."/>
            <person name="Rosso M.-N."/>
            <person name="Henrissat B."/>
            <person name="Hibbett D."/>
            <person name="Martinez A.T."/>
            <person name="Grigoriev I.V."/>
        </authorList>
    </citation>
    <scope>NUCLEOTIDE SEQUENCE</scope>
    <source>
        <strain evidence="1">CIRM-BRFM 674</strain>
    </source>
</reference>
<protein>
    <submittedName>
        <fullName evidence="1">Uncharacterized protein</fullName>
    </submittedName>
</protein>
<gene>
    <name evidence="1" type="ORF">BDN70DRAFT_899549</name>
</gene>
<keyword evidence="2" id="KW-1185">Reference proteome</keyword>
<organism evidence="1 2">
    <name type="scientific">Pholiota conissans</name>
    <dbReference type="NCBI Taxonomy" id="109636"/>
    <lineage>
        <taxon>Eukaryota</taxon>
        <taxon>Fungi</taxon>
        <taxon>Dikarya</taxon>
        <taxon>Basidiomycota</taxon>
        <taxon>Agaricomycotina</taxon>
        <taxon>Agaricomycetes</taxon>
        <taxon>Agaricomycetidae</taxon>
        <taxon>Agaricales</taxon>
        <taxon>Agaricineae</taxon>
        <taxon>Strophariaceae</taxon>
        <taxon>Pholiota</taxon>
    </lineage>
</organism>
<accession>A0A9P6CVL7</accession>
<evidence type="ECO:0000313" key="2">
    <source>
        <dbReference type="Proteomes" id="UP000807469"/>
    </source>
</evidence>
<evidence type="ECO:0000313" key="1">
    <source>
        <dbReference type="EMBL" id="KAF9473708.1"/>
    </source>
</evidence>
<sequence length="154" mass="17437">MLCEKLFRRTSNGLPTIQKCIIVARFVPFIDRSQSGQDVNTASIYIMMLHAEVLAVLVLPRQTHVKASRLKSTSALLHSITSVWLHKSRLRTKNIKSTSSCGCTAIWKNNILALSRHLESKLERKPWVYRGLQSSNRSMASGTDDRKTSFHQSI</sequence>
<dbReference type="EMBL" id="MU155422">
    <property type="protein sequence ID" value="KAF9473708.1"/>
    <property type="molecule type" value="Genomic_DNA"/>
</dbReference>
<dbReference type="Proteomes" id="UP000807469">
    <property type="component" value="Unassembled WGS sequence"/>
</dbReference>
<comment type="caution">
    <text evidence="1">The sequence shown here is derived from an EMBL/GenBank/DDBJ whole genome shotgun (WGS) entry which is preliminary data.</text>
</comment>